<dbReference type="EMBL" id="MPZV01000003">
    <property type="protein sequence ID" value="OOY23438.1"/>
    <property type="molecule type" value="Genomic_DNA"/>
</dbReference>
<gene>
    <name evidence="3" type="ORF">BMI91_13170</name>
</gene>
<keyword evidence="2" id="KW-0812">Transmembrane</keyword>
<protein>
    <submittedName>
        <fullName evidence="3">Uncharacterized protein</fullName>
    </submittedName>
</protein>
<feature type="region of interest" description="Disordered" evidence="1">
    <location>
        <begin position="1"/>
        <end position="40"/>
    </location>
</feature>
<keyword evidence="2" id="KW-0472">Membrane</keyword>
<accession>A0ABX3MUW3</accession>
<comment type="caution">
    <text evidence="3">The sequence shown here is derived from an EMBL/GenBank/DDBJ whole genome shotgun (WGS) entry which is preliminary data.</text>
</comment>
<name>A0ABX3MUW3_9RHOB</name>
<sequence length="238" mass="25673">MNEHHKDQNRDAEISSSTDHRGPRKQYGLPKVKPKDEEGVTITVAQSRDTLSRMAALMNTPSLLKFVDQVKEAQEASERLDSQRGGLRREREVRSRAVFPYANVDLSAVASPAEKRLETLTAVQREGVETLAAIQEGARESSATAKSAFRVAVVVGVVTAVSVILTAISTFGPNRDLDHLGREVSDFKGQLAAMRDEQNAQRQELIDALTAADQVAADPVGGALSKGASKTNEASDPP</sequence>
<dbReference type="Proteomes" id="UP000190787">
    <property type="component" value="Unassembled WGS sequence"/>
</dbReference>
<evidence type="ECO:0000256" key="1">
    <source>
        <dbReference type="SAM" id="MobiDB-lite"/>
    </source>
</evidence>
<reference evidence="3 4" key="1">
    <citation type="submission" date="2016-11" db="EMBL/GenBank/DDBJ databases">
        <title>A multilocus sequence analysis scheme for characterization of bacteria in the genus Thioclava.</title>
        <authorList>
            <person name="Liu Y."/>
            <person name="Shao Z."/>
        </authorList>
    </citation>
    <scope>NUCLEOTIDE SEQUENCE [LARGE SCALE GENOMIC DNA]</scope>
    <source>
        <strain evidence="3 4">TAW-CT134</strain>
    </source>
</reference>
<keyword evidence="2" id="KW-1133">Transmembrane helix</keyword>
<feature type="compositionally biased region" description="Basic and acidic residues" evidence="1">
    <location>
        <begin position="1"/>
        <end position="21"/>
    </location>
</feature>
<evidence type="ECO:0000313" key="3">
    <source>
        <dbReference type="EMBL" id="OOY23438.1"/>
    </source>
</evidence>
<evidence type="ECO:0000313" key="4">
    <source>
        <dbReference type="Proteomes" id="UP000190787"/>
    </source>
</evidence>
<organism evidence="3 4">
    <name type="scientific">Thioclava sediminum</name>
    <dbReference type="NCBI Taxonomy" id="1915319"/>
    <lineage>
        <taxon>Bacteria</taxon>
        <taxon>Pseudomonadati</taxon>
        <taxon>Pseudomonadota</taxon>
        <taxon>Alphaproteobacteria</taxon>
        <taxon>Rhodobacterales</taxon>
        <taxon>Paracoccaceae</taxon>
        <taxon>Thioclava</taxon>
    </lineage>
</organism>
<feature type="transmembrane region" description="Helical" evidence="2">
    <location>
        <begin position="148"/>
        <end position="171"/>
    </location>
</feature>
<proteinExistence type="predicted"/>
<keyword evidence="4" id="KW-1185">Reference proteome</keyword>
<evidence type="ECO:0000256" key="2">
    <source>
        <dbReference type="SAM" id="Phobius"/>
    </source>
</evidence>